<dbReference type="EMBL" id="DF973463">
    <property type="protein sequence ID" value="GAU31659.1"/>
    <property type="molecule type" value="Genomic_DNA"/>
</dbReference>
<proteinExistence type="predicted"/>
<organism evidence="2 3">
    <name type="scientific">Trifolium subterraneum</name>
    <name type="common">Subterranean clover</name>
    <dbReference type="NCBI Taxonomy" id="3900"/>
    <lineage>
        <taxon>Eukaryota</taxon>
        <taxon>Viridiplantae</taxon>
        <taxon>Streptophyta</taxon>
        <taxon>Embryophyta</taxon>
        <taxon>Tracheophyta</taxon>
        <taxon>Spermatophyta</taxon>
        <taxon>Magnoliopsida</taxon>
        <taxon>eudicotyledons</taxon>
        <taxon>Gunneridae</taxon>
        <taxon>Pentapetalae</taxon>
        <taxon>rosids</taxon>
        <taxon>fabids</taxon>
        <taxon>Fabales</taxon>
        <taxon>Fabaceae</taxon>
        <taxon>Papilionoideae</taxon>
        <taxon>50 kb inversion clade</taxon>
        <taxon>NPAAA clade</taxon>
        <taxon>Hologalegina</taxon>
        <taxon>IRL clade</taxon>
        <taxon>Trifolieae</taxon>
        <taxon>Trifolium</taxon>
    </lineage>
</organism>
<name>A0A2Z6NIZ9_TRISU</name>
<feature type="compositionally biased region" description="Low complexity" evidence="1">
    <location>
        <begin position="16"/>
        <end position="34"/>
    </location>
</feature>
<sequence>MSEDSDDSRFCETAVHSCSSHPDSRPSSPGSPCRYQRSQNAFSSGPSTSLIACSQPRQRSSDSDGRFPSSPSDICHSADLRRAALLRSVQMRTHPPGNASLELPFGSGQEPPPNIDPEERPCSYMKSLVDERDYQIEECSSIGIPETEFDHDNKPCRVLDMSPKSADSGG</sequence>
<feature type="region of interest" description="Disordered" evidence="1">
    <location>
        <begin position="1"/>
        <end position="75"/>
    </location>
</feature>
<dbReference type="Proteomes" id="UP000242715">
    <property type="component" value="Unassembled WGS sequence"/>
</dbReference>
<evidence type="ECO:0000313" key="2">
    <source>
        <dbReference type="EMBL" id="GAU31659.1"/>
    </source>
</evidence>
<evidence type="ECO:0000256" key="1">
    <source>
        <dbReference type="SAM" id="MobiDB-lite"/>
    </source>
</evidence>
<dbReference type="OrthoDB" id="637546at2759"/>
<dbReference type="AlphaFoldDB" id="A0A2Z6NIZ9"/>
<evidence type="ECO:0000313" key="3">
    <source>
        <dbReference type="Proteomes" id="UP000242715"/>
    </source>
</evidence>
<gene>
    <name evidence="2" type="ORF">TSUD_38560</name>
</gene>
<reference evidence="3" key="1">
    <citation type="journal article" date="2017" name="Front. Plant Sci.">
        <title>Climate Clever Clovers: New Paradigm to Reduce the Environmental Footprint of Ruminants by Breeding Low Methanogenic Forages Utilizing Haplotype Variation.</title>
        <authorList>
            <person name="Kaur P."/>
            <person name="Appels R."/>
            <person name="Bayer P.E."/>
            <person name="Keeble-Gagnere G."/>
            <person name="Wang J."/>
            <person name="Hirakawa H."/>
            <person name="Shirasawa K."/>
            <person name="Vercoe P."/>
            <person name="Stefanova K."/>
            <person name="Durmic Z."/>
            <person name="Nichols P."/>
            <person name="Revell C."/>
            <person name="Isobe S.N."/>
            <person name="Edwards D."/>
            <person name="Erskine W."/>
        </authorList>
    </citation>
    <scope>NUCLEOTIDE SEQUENCE [LARGE SCALE GENOMIC DNA]</scope>
    <source>
        <strain evidence="3">cv. Daliak</strain>
    </source>
</reference>
<feature type="compositionally biased region" description="Basic and acidic residues" evidence="1">
    <location>
        <begin position="148"/>
        <end position="157"/>
    </location>
</feature>
<feature type="region of interest" description="Disordered" evidence="1">
    <location>
        <begin position="143"/>
        <end position="170"/>
    </location>
</feature>
<dbReference type="PANTHER" id="PTHR35717:SF1">
    <property type="entry name" value="OS05G0156200 PROTEIN"/>
    <property type="match status" value="1"/>
</dbReference>
<accession>A0A2Z6NIZ9</accession>
<feature type="compositionally biased region" description="Polar residues" evidence="1">
    <location>
        <begin position="36"/>
        <end position="58"/>
    </location>
</feature>
<feature type="region of interest" description="Disordered" evidence="1">
    <location>
        <begin position="93"/>
        <end position="121"/>
    </location>
</feature>
<protein>
    <submittedName>
        <fullName evidence="2">Uncharacterized protein</fullName>
    </submittedName>
</protein>
<keyword evidence="3" id="KW-1185">Reference proteome</keyword>
<dbReference type="PANTHER" id="PTHR35717">
    <property type="entry name" value="OS05G0156200 PROTEIN"/>
    <property type="match status" value="1"/>
</dbReference>